<dbReference type="RefSeq" id="WP_170068152.1">
    <property type="nucleotide sequence ID" value="NZ_FYDG01000001.1"/>
</dbReference>
<dbReference type="InterPro" id="IPR014586">
    <property type="entry name" value="UCP033909"/>
</dbReference>
<feature type="signal peptide" evidence="1">
    <location>
        <begin position="1"/>
        <end position="31"/>
    </location>
</feature>
<sequence length="388" mass="41959">MSFISCATFRRRTPFSLGIALALLLAGCAGAPRDVAPASPISQNRRVEMLAATTRRPSSEPGELYSGERGGAISFDQVVVTTPPQPDPQQTLTRIDSTKFQSERDIRAWVVRHSATKRRVLLYVHGFNTSHRDAALRLAQIVRDGDIAAAPVLFSWPSRGGVFDYLYDKESANYSRKALETLILQASEGPDVADVTIIAHSMGGWLTVEALRAVALKKNGVPANIRNVILASPDIDVDVFRRQWLEMGPRRPHFTLIASNHDKALDLSRWLSGGVERVGGVDLTPYRAMLASLNISVIDTSAIDSADPLGHSDFADSPEIVRQLARQVAGRDQSERSIFSAAAGAASRNLSAPAPVAPPALIEPGRAPSPEAIPLAEMSKLRNGEIAY</sequence>
<dbReference type="PANTHER" id="PTHR36513:SF1">
    <property type="entry name" value="TRANSMEMBRANE PROTEIN"/>
    <property type="match status" value="1"/>
</dbReference>
<evidence type="ECO:0000313" key="2">
    <source>
        <dbReference type="EMBL" id="SNB52050.1"/>
    </source>
</evidence>
<dbReference type="Gene3D" id="3.40.50.1820">
    <property type="entry name" value="alpha/beta hydrolase"/>
    <property type="match status" value="1"/>
</dbReference>
<dbReference type="InterPro" id="IPR010297">
    <property type="entry name" value="DUF900_hydrolase"/>
</dbReference>
<keyword evidence="1" id="KW-0732">Signal</keyword>
<feature type="chain" id="PRO_5013279018" evidence="1">
    <location>
        <begin position="32"/>
        <end position="388"/>
    </location>
</feature>
<name>A0A212PYG3_RHOAC</name>
<dbReference type="EMBL" id="FYDG01000001">
    <property type="protein sequence ID" value="SNB52050.1"/>
    <property type="molecule type" value="Genomic_DNA"/>
</dbReference>
<evidence type="ECO:0000256" key="1">
    <source>
        <dbReference type="SAM" id="SignalP"/>
    </source>
</evidence>
<keyword evidence="3" id="KW-1185">Reference proteome</keyword>
<protein>
    <submittedName>
        <fullName evidence="2">Esterase/lipase superfamily enzyme</fullName>
    </submittedName>
</protein>
<organism evidence="2 3">
    <name type="scientific">Rhodoblastus acidophilus</name>
    <name type="common">Rhodopseudomonas acidophila</name>
    <dbReference type="NCBI Taxonomy" id="1074"/>
    <lineage>
        <taxon>Bacteria</taxon>
        <taxon>Pseudomonadati</taxon>
        <taxon>Pseudomonadota</taxon>
        <taxon>Alphaproteobacteria</taxon>
        <taxon>Hyphomicrobiales</taxon>
        <taxon>Rhodoblastaceae</taxon>
        <taxon>Rhodoblastus</taxon>
    </lineage>
</organism>
<reference evidence="3" key="1">
    <citation type="submission" date="2017-06" db="EMBL/GenBank/DDBJ databases">
        <authorList>
            <person name="Varghese N."/>
            <person name="Submissions S."/>
        </authorList>
    </citation>
    <scope>NUCLEOTIDE SEQUENCE [LARGE SCALE GENOMIC DNA]</scope>
    <source>
        <strain evidence="3">DSM 137</strain>
    </source>
</reference>
<dbReference type="InterPro" id="IPR029058">
    <property type="entry name" value="AB_hydrolase_fold"/>
</dbReference>
<gene>
    <name evidence="2" type="ORF">SAMN06265338_101174</name>
</gene>
<dbReference type="AlphaFoldDB" id="A0A212PYG3"/>
<accession>A0A212PYG3</accession>
<dbReference type="SUPFAM" id="SSF53474">
    <property type="entry name" value="alpha/beta-Hydrolases"/>
    <property type="match status" value="1"/>
</dbReference>
<dbReference type="Pfam" id="PF05990">
    <property type="entry name" value="DUF900"/>
    <property type="match status" value="1"/>
</dbReference>
<proteinExistence type="predicted"/>
<dbReference type="PIRSF" id="PIRSF033909">
    <property type="entry name" value="UCP033909"/>
    <property type="match status" value="1"/>
</dbReference>
<dbReference type="PANTHER" id="PTHR36513">
    <property type="entry name" value="ABC TRANSMEMBRANE TYPE-1 DOMAIN-CONTAINING PROTEIN"/>
    <property type="match status" value="1"/>
</dbReference>
<evidence type="ECO:0000313" key="3">
    <source>
        <dbReference type="Proteomes" id="UP000198418"/>
    </source>
</evidence>
<dbReference type="Proteomes" id="UP000198418">
    <property type="component" value="Unassembled WGS sequence"/>
</dbReference>